<evidence type="ECO:0000313" key="6">
    <source>
        <dbReference type="EMBL" id="KAB0680756.1"/>
    </source>
</evidence>
<dbReference type="Proteomes" id="UP000432089">
    <property type="component" value="Unassembled WGS sequence"/>
</dbReference>
<dbReference type="EMBL" id="VZDO01000004">
    <property type="protein sequence ID" value="KAB0680756.1"/>
    <property type="molecule type" value="Genomic_DNA"/>
</dbReference>
<proteinExistence type="inferred from homology"/>
<evidence type="ECO:0000256" key="1">
    <source>
        <dbReference type="ARBA" id="ARBA00003236"/>
    </source>
</evidence>
<reference evidence="6 7" key="1">
    <citation type="submission" date="2019-09" db="EMBL/GenBank/DDBJ databases">
        <title>YIM 132180 draft genome.</title>
        <authorList>
            <person name="Zhang K."/>
        </authorList>
    </citation>
    <scope>NUCLEOTIDE SEQUENCE [LARGE SCALE GENOMIC DNA]</scope>
    <source>
        <strain evidence="6 7">YIM 132180</strain>
    </source>
</reference>
<name>A0A7V7PQQ3_9HYPH</name>
<evidence type="ECO:0000256" key="4">
    <source>
        <dbReference type="ARBA" id="ARBA00032976"/>
    </source>
</evidence>
<evidence type="ECO:0000313" key="7">
    <source>
        <dbReference type="Proteomes" id="UP000432089"/>
    </source>
</evidence>
<feature type="domain" description="NodB homology" evidence="5">
    <location>
        <begin position="94"/>
        <end position="307"/>
    </location>
</feature>
<dbReference type="InterPro" id="IPR002509">
    <property type="entry name" value="NODB_dom"/>
</dbReference>
<comment type="similarity">
    <text evidence="2">Belongs to the polysaccharide deacetylase family.</text>
</comment>
<dbReference type="PANTHER" id="PTHR10587">
    <property type="entry name" value="GLYCOSYL TRANSFERASE-RELATED"/>
    <property type="match status" value="1"/>
</dbReference>
<organism evidence="6 7">
    <name type="scientific">Plantimonas leprariae</name>
    <dbReference type="NCBI Taxonomy" id="2615207"/>
    <lineage>
        <taxon>Bacteria</taxon>
        <taxon>Pseudomonadati</taxon>
        <taxon>Pseudomonadota</taxon>
        <taxon>Alphaproteobacteria</taxon>
        <taxon>Hyphomicrobiales</taxon>
        <taxon>Aurantimonadaceae</taxon>
        <taxon>Plantimonas</taxon>
    </lineage>
</organism>
<gene>
    <name evidence="6" type="ORF">F6X38_07090</name>
</gene>
<dbReference type="Gene3D" id="3.20.20.370">
    <property type="entry name" value="Glycoside hydrolase/deacetylase"/>
    <property type="match status" value="1"/>
</dbReference>
<dbReference type="PROSITE" id="PS51677">
    <property type="entry name" value="NODB"/>
    <property type="match status" value="1"/>
</dbReference>
<evidence type="ECO:0000259" key="5">
    <source>
        <dbReference type="PROSITE" id="PS51677"/>
    </source>
</evidence>
<dbReference type="GO" id="GO:0005975">
    <property type="term" value="P:carbohydrate metabolic process"/>
    <property type="evidence" value="ECO:0007669"/>
    <property type="project" value="InterPro"/>
</dbReference>
<sequence length="307" mass="32049">MAIPVLFRSERDASSPSGVAGRQRSATTRRIDPPLLHFAPIPPYGLGPNTLDEPPVLPLIRYSAIVLVLAACATPAFAGDVEPSLRLDHLTGSREIALTFDACSGETDHRILDTLVAEHIPATVFVTGRWLKRNGPALAVMLAHPDLFEIENHGAEHVPAVTDKPTVFGLPSAGTLEAVRAEVDGGALAIFAATGTAPHWFRGATARYSRDAVALVTSEGYRIAGYSLNADVGASLPAAAVEKRLAAAKDGDVVIAHINQPHRPAGAGVAAGILALKRAGATFVRLEDADEAEGKVNAAKPSSHPSS</sequence>
<dbReference type="InterPro" id="IPR011330">
    <property type="entry name" value="Glyco_hydro/deAcase_b/a-brl"/>
</dbReference>
<accession>A0A7V7PQQ3</accession>
<dbReference type="Pfam" id="PF01522">
    <property type="entry name" value="Polysacc_deac_1"/>
    <property type="match status" value="1"/>
</dbReference>
<dbReference type="PANTHER" id="PTHR10587:SF134">
    <property type="entry name" value="SECRETED PROTEIN"/>
    <property type="match status" value="1"/>
</dbReference>
<comment type="function">
    <text evidence="1">Is involved in generating a small heat-stable compound (Nod), an acylated oligomer of N-acetylglucosamine, that stimulates mitosis in various plant protoplasts.</text>
</comment>
<comment type="caution">
    <text evidence="6">The sequence shown here is derived from an EMBL/GenBank/DDBJ whole genome shotgun (WGS) entry which is preliminary data.</text>
</comment>
<protein>
    <recommendedName>
        <fullName evidence="3">Chitooligosaccharide deacetylase</fullName>
    </recommendedName>
    <alternativeName>
        <fullName evidence="4">Nodulation protein B</fullName>
    </alternativeName>
</protein>
<keyword evidence="7" id="KW-1185">Reference proteome</keyword>
<dbReference type="AlphaFoldDB" id="A0A7V7PQQ3"/>
<dbReference type="InterPro" id="IPR050248">
    <property type="entry name" value="Polysacc_deacetylase_ArnD"/>
</dbReference>
<dbReference type="GO" id="GO:0016810">
    <property type="term" value="F:hydrolase activity, acting on carbon-nitrogen (but not peptide) bonds"/>
    <property type="evidence" value="ECO:0007669"/>
    <property type="project" value="InterPro"/>
</dbReference>
<evidence type="ECO:0000256" key="2">
    <source>
        <dbReference type="ARBA" id="ARBA00010973"/>
    </source>
</evidence>
<dbReference type="SUPFAM" id="SSF88713">
    <property type="entry name" value="Glycoside hydrolase/deacetylase"/>
    <property type="match status" value="1"/>
</dbReference>
<evidence type="ECO:0000256" key="3">
    <source>
        <dbReference type="ARBA" id="ARBA00020071"/>
    </source>
</evidence>